<evidence type="ECO:0000313" key="7">
    <source>
        <dbReference type="Proteomes" id="UP000191988"/>
    </source>
</evidence>
<keyword evidence="6" id="KW-0808">Transferase</keyword>
<organism evidence="6 7">
    <name type="scientific">Agrobacterium tomkonis CFBP 6623</name>
    <dbReference type="NCBI Taxonomy" id="1183432"/>
    <lineage>
        <taxon>Bacteria</taxon>
        <taxon>Pseudomonadati</taxon>
        <taxon>Pseudomonadota</taxon>
        <taxon>Alphaproteobacteria</taxon>
        <taxon>Hyphomicrobiales</taxon>
        <taxon>Rhizobiaceae</taxon>
        <taxon>Rhizobium/Agrobacterium group</taxon>
        <taxon>Agrobacterium</taxon>
        <taxon>Agrobacterium tumefaciens complex</taxon>
    </lineage>
</organism>
<dbReference type="PANTHER" id="PTHR12714:SF9">
    <property type="entry name" value="PROTEIN-S-ISOPRENYLCYSTEINE O-METHYLTRANSFERASE"/>
    <property type="match status" value="1"/>
</dbReference>
<dbReference type="Gene3D" id="1.20.120.1630">
    <property type="match status" value="1"/>
</dbReference>
<reference evidence="7" key="1">
    <citation type="submission" date="2016-01" db="EMBL/GenBank/DDBJ databases">
        <authorList>
            <person name="Regsiter A."/>
            <person name="william w."/>
        </authorList>
    </citation>
    <scope>NUCLEOTIDE SEQUENCE [LARGE SCALE GENOMIC DNA]</scope>
    <source>
        <strain evidence="7">CFBP 6623</strain>
    </source>
</reference>
<dbReference type="AlphaFoldDB" id="A0A1S7SA61"/>
<evidence type="ECO:0000313" key="6">
    <source>
        <dbReference type="EMBL" id="CUX65333.1"/>
    </source>
</evidence>
<feature type="transmembrane region" description="Helical" evidence="5">
    <location>
        <begin position="101"/>
        <end position="124"/>
    </location>
</feature>
<gene>
    <name evidence="6" type="ORF">AGR3A_pa70070</name>
</gene>
<dbReference type="Pfam" id="PF04191">
    <property type="entry name" value="PEMT"/>
    <property type="match status" value="1"/>
</dbReference>
<protein>
    <submittedName>
        <fullName evidence="6">Isoprenylcysteine carboxyl methyltransferase</fullName>
    </submittedName>
</protein>
<proteinExistence type="predicted"/>
<dbReference type="RefSeq" id="WP_080843338.1">
    <property type="nucleotide sequence ID" value="NZ_LT009725.1"/>
</dbReference>
<evidence type="ECO:0000256" key="3">
    <source>
        <dbReference type="ARBA" id="ARBA00022989"/>
    </source>
</evidence>
<feature type="transmembrane region" description="Helical" evidence="5">
    <location>
        <begin position="6"/>
        <end position="29"/>
    </location>
</feature>
<accession>A0A1S7SA61</accession>
<keyword evidence="6" id="KW-0489">Methyltransferase</keyword>
<dbReference type="EMBL" id="FBWK01000071">
    <property type="protein sequence ID" value="CUX65333.1"/>
    <property type="molecule type" value="Genomic_DNA"/>
</dbReference>
<keyword evidence="4 5" id="KW-0472">Membrane</keyword>
<dbReference type="PANTHER" id="PTHR12714">
    <property type="entry name" value="PROTEIN-S ISOPRENYLCYSTEINE O-METHYLTRANSFERASE"/>
    <property type="match status" value="1"/>
</dbReference>
<sequence>MDSEVPAYGLWSLVILNSAVFIFFAFSFFKPSTTRDWRSFGAFSAFIVALFAEMYGFPLTIFLVSGWLQSRYPGIDWFSHDAGHLLEELFGWRSNPHFGPFHIASFVFIGGGFVLISAAWKVLYEAQRTRILATSGPYAWIRHPQYAGFVLVLFGFLLQWPTLLTLGMFPFLVVMYWRLARFEERQAIAEHGGEYERYMRDVPGFIPRFLGPPADKARP</sequence>
<dbReference type="GO" id="GO:0008168">
    <property type="term" value="F:methyltransferase activity"/>
    <property type="evidence" value="ECO:0007669"/>
    <property type="project" value="UniProtKB-KW"/>
</dbReference>
<keyword evidence="3 5" id="KW-1133">Transmembrane helix</keyword>
<evidence type="ECO:0000256" key="5">
    <source>
        <dbReference type="SAM" id="Phobius"/>
    </source>
</evidence>
<name>A0A1S7SA61_9HYPH</name>
<keyword evidence="7" id="KW-1185">Reference proteome</keyword>
<evidence type="ECO:0000256" key="2">
    <source>
        <dbReference type="ARBA" id="ARBA00022692"/>
    </source>
</evidence>
<dbReference type="GO" id="GO:0012505">
    <property type="term" value="C:endomembrane system"/>
    <property type="evidence" value="ECO:0007669"/>
    <property type="project" value="UniProtKB-SubCell"/>
</dbReference>
<keyword evidence="2 5" id="KW-0812">Transmembrane</keyword>
<dbReference type="STRING" id="1183432.AGR3A_pa70070"/>
<feature type="transmembrane region" description="Helical" evidence="5">
    <location>
        <begin position="41"/>
        <end position="68"/>
    </location>
</feature>
<dbReference type="Proteomes" id="UP000191988">
    <property type="component" value="Unassembled WGS sequence"/>
</dbReference>
<dbReference type="InterPro" id="IPR007318">
    <property type="entry name" value="Phopholipid_MeTrfase"/>
</dbReference>
<comment type="subcellular location">
    <subcellularLocation>
        <location evidence="1">Endomembrane system</location>
        <topology evidence="1">Multi-pass membrane protein</topology>
    </subcellularLocation>
</comment>
<dbReference type="GO" id="GO:0032259">
    <property type="term" value="P:methylation"/>
    <property type="evidence" value="ECO:0007669"/>
    <property type="project" value="UniProtKB-KW"/>
</dbReference>
<feature type="transmembrane region" description="Helical" evidence="5">
    <location>
        <begin position="145"/>
        <end position="177"/>
    </location>
</feature>
<evidence type="ECO:0000256" key="4">
    <source>
        <dbReference type="ARBA" id="ARBA00023136"/>
    </source>
</evidence>
<evidence type="ECO:0000256" key="1">
    <source>
        <dbReference type="ARBA" id="ARBA00004127"/>
    </source>
</evidence>